<name>A0AAV4U1X8_CAEEX</name>
<dbReference type="Proteomes" id="UP001054945">
    <property type="component" value="Unassembled WGS sequence"/>
</dbReference>
<dbReference type="EMBL" id="BPLR01012153">
    <property type="protein sequence ID" value="GIY51736.1"/>
    <property type="molecule type" value="Genomic_DNA"/>
</dbReference>
<evidence type="ECO:0000313" key="1">
    <source>
        <dbReference type="EMBL" id="GIY51736.1"/>
    </source>
</evidence>
<organism evidence="1 2">
    <name type="scientific">Caerostris extrusa</name>
    <name type="common">Bark spider</name>
    <name type="synonym">Caerostris bankana</name>
    <dbReference type="NCBI Taxonomy" id="172846"/>
    <lineage>
        <taxon>Eukaryota</taxon>
        <taxon>Metazoa</taxon>
        <taxon>Ecdysozoa</taxon>
        <taxon>Arthropoda</taxon>
        <taxon>Chelicerata</taxon>
        <taxon>Arachnida</taxon>
        <taxon>Araneae</taxon>
        <taxon>Araneomorphae</taxon>
        <taxon>Entelegynae</taxon>
        <taxon>Araneoidea</taxon>
        <taxon>Araneidae</taxon>
        <taxon>Caerostris</taxon>
    </lineage>
</organism>
<keyword evidence="2" id="KW-1185">Reference proteome</keyword>
<accession>A0AAV4U1X8</accession>
<gene>
    <name evidence="1" type="ORF">CEXT_71541</name>
</gene>
<sequence length="84" mass="9697">MESPGFCQRSVHHVHLVWSSHLPQTLSLDNCMPEEQFICFPTRFRKLSVHALDEYLTSGIRKIFTSDSNKIAKNVFQQIHNIVG</sequence>
<dbReference type="AlphaFoldDB" id="A0AAV4U1X8"/>
<protein>
    <submittedName>
        <fullName evidence="1">Uncharacterized protein</fullName>
    </submittedName>
</protein>
<reference evidence="1 2" key="1">
    <citation type="submission" date="2021-06" db="EMBL/GenBank/DDBJ databases">
        <title>Caerostris extrusa draft genome.</title>
        <authorList>
            <person name="Kono N."/>
            <person name="Arakawa K."/>
        </authorList>
    </citation>
    <scope>NUCLEOTIDE SEQUENCE [LARGE SCALE GENOMIC DNA]</scope>
</reference>
<comment type="caution">
    <text evidence="1">The sequence shown here is derived from an EMBL/GenBank/DDBJ whole genome shotgun (WGS) entry which is preliminary data.</text>
</comment>
<proteinExistence type="predicted"/>
<evidence type="ECO:0000313" key="2">
    <source>
        <dbReference type="Proteomes" id="UP001054945"/>
    </source>
</evidence>